<evidence type="ECO:0000313" key="1">
    <source>
        <dbReference type="EMBL" id="MDA3625289.1"/>
    </source>
</evidence>
<keyword evidence="2" id="KW-1185">Reference proteome</keyword>
<gene>
    <name evidence="1" type="ORF">OU415_07570</name>
</gene>
<dbReference type="Proteomes" id="UP001210380">
    <property type="component" value="Unassembled WGS sequence"/>
</dbReference>
<comment type="caution">
    <text evidence="1">The sequence shown here is derived from an EMBL/GenBank/DDBJ whole genome shotgun (WGS) entry which is preliminary data.</text>
</comment>
<dbReference type="EMBL" id="JAQGLA010000007">
    <property type="protein sequence ID" value="MDA3625289.1"/>
    <property type="molecule type" value="Genomic_DNA"/>
</dbReference>
<reference evidence="1 2" key="1">
    <citation type="submission" date="2022-11" db="EMBL/GenBank/DDBJ databases">
        <title>Draft genome sequence of Saccharopolyspora sp. WRP15-2 isolated from rhizosphere soils of wild rice in Thailand.</title>
        <authorList>
            <person name="Duangmal K."/>
            <person name="Kammanee S."/>
            <person name="Muangham S."/>
        </authorList>
    </citation>
    <scope>NUCLEOTIDE SEQUENCE [LARGE SCALE GENOMIC DNA]</scope>
    <source>
        <strain evidence="1 2">WRP15-2</strain>
    </source>
</reference>
<protein>
    <submittedName>
        <fullName evidence="1">Uncharacterized protein</fullName>
    </submittedName>
</protein>
<name>A0ABT4UU85_9PSEU</name>
<organism evidence="1 2">
    <name type="scientific">Saccharopolyspora oryzae</name>
    <dbReference type="NCBI Taxonomy" id="2997343"/>
    <lineage>
        <taxon>Bacteria</taxon>
        <taxon>Bacillati</taxon>
        <taxon>Actinomycetota</taxon>
        <taxon>Actinomycetes</taxon>
        <taxon>Pseudonocardiales</taxon>
        <taxon>Pseudonocardiaceae</taxon>
        <taxon>Saccharopolyspora</taxon>
    </lineage>
</organism>
<proteinExistence type="predicted"/>
<sequence>MTPLADPPGEPWSVRIVGVDLTRLVNDSAAIVHIDPRVAFPDRPYDIHVDASHPLNVTQGLSGPSADIHVAVTNSTGSYVGCSSVYHVVPPPA</sequence>
<evidence type="ECO:0000313" key="2">
    <source>
        <dbReference type="Proteomes" id="UP001210380"/>
    </source>
</evidence>
<accession>A0ABT4UU85</accession>
<dbReference type="RefSeq" id="WP_270947866.1">
    <property type="nucleotide sequence ID" value="NZ_JAQGLA010000007.1"/>
</dbReference>